<organism evidence="4 5">
    <name type="scientific">Saliterribacillus persicus</name>
    <dbReference type="NCBI Taxonomy" id="930114"/>
    <lineage>
        <taxon>Bacteria</taxon>
        <taxon>Bacillati</taxon>
        <taxon>Bacillota</taxon>
        <taxon>Bacilli</taxon>
        <taxon>Bacillales</taxon>
        <taxon>Bacillaceae</taxon>
        <taxon>Saliterribacillus</taxon>
    </lineage>
</organism>
<keyword evidence="2" id="KW-0012">Acyltransferase</keyword>
<dbReference type="GO" id="GO:0016747">
    <property type="term" value="F:acyltransferase activity, transferring groups other than amino-acyl groups"/>
    <property type="evidence" value="ECO:0007669"/>
    <property type="project" value="InterPro"/>
</dbReference>
<proteinExistence type="predicted"/>
<dbReference type="PROSITE" id="PS51186">
    <property type="entry name" value="GNAT"/>
    <property type="match status" value="1"/>
</dbReference>
<dbReference type="Gene3D" id="3.40.630.30">
    <property type="match status" value="1"/>
</dbReference>
<dbReference type="InterPro" id="IPR000182">
    <property type="entry name" value="GNAT_dom"/>
</dbReference>
<dbReference type="Pfam" id="PF00583">
    <property type="entry name" value="Acetyltransf_1"/>
    <property type="match status" value="1"/>
</dbReference>
<keyword evidence="4" id="KW-0687">Ribonucleoprotein</keyword>
<evidence type="ECO:0000313" key="4">
    <source>
        <dbReference type="EMBL" id="RCW73256.1"/>
    </source>
</evidence>
<sequence length="172" mass="19904">MDIQIRKCTLDDLPLLQTIATETYNETYSHLNTPENMNDYLENAFNSTQLKKELSNESSTFLFLYTNEVLAGYLKVNEGEAQTFEVGENALEIERIYVKEKFHDRGLGKTLLKKGFEIAKEKDKSELWLGVWQKNTNAVAFHKSMGFEVKGEYSFFIGDEEETNYIMVKSLK</sequence>
<dbReference type="PANTHER" id="PTHR42919">
    <property type="entry name" value="N-ALPHA-ACETYLTRANSFERASE"/>
    <property type="match status" value="1"/>
</dbReference>
<name>A0A368Y1M0_9BACI</name>
<gene>
    <name evidence="4" type="ORF">DFR57_104254</name>
</gene>
<evidence type="ECO:0000256" key="2">
    <source>
        <dbReference type="ARBA" id="ARBA00023315"/>
    </source>
</evidence>
<reference evidence="4 5" key="1">
    <citation type="submission" date="2018-07" db="EMBL/GenBank/DDBJ databases">
        <title>Genomic Encyclopedia of Type Strains, Phase IV (KMG-IV): sequencing the most valuable type-strain genomes for metagenomic binning, comparative biology and taxonomic classification.</title>
        <authorList>
            <person name="Goeker M."/>
        </authorList>
    </citation>
    <scope>NUCLEOTIDE SEQUENCE [LARGE SCALE GENOMIC DNA]</scope>
    <source>
        <strain evidence="4 5">DSM 27696</strain>
    </source>
</reference>
<evidence type="ECO:0000256" key="1">
    <source>
        <dbReference type="ARBA" id="ARBA00022679"/>
    </source>
</evidence>
<accession>A0A368Y1M0</accession>
<dbReference type="GO" id="GO:0005840">
    <property type="term" value="C:ribosome"/>
    <property type="evidence" value="ECO:0007669"/>
    <property type="project" value="UniProtKB-KW"/>
</dbReference>
<dbReference type="AlphaFoldDB" id="A0A368Y1M0"/>
<dbReference type="InterPro" id="IPR051556">
    <property type="entry name" value="N-term/lysine_N-AcTrnsfr"/>
</dbReference>
<dbReference type="SUPFAM" id="SSF55729">
    <property type="entry name" value="Acyl-CoA N-acyltransferases (Nat)"/>
    <property type="match status" value="1"/>
</dbReference>
<keyword evidence="4" id="KW-0689">Ribosomal protein</keyword>
<dbReference type="RefSeq" id="WP_114352345.1">
    <property type="nucleotide sequence ID" value="NZ_QPJJ01000004.1"/>
</dbReference>
<evidence type="ECO:0000313" key="5">
    <source>
        <dbReference type="Proteomes" id="UP000252585"/>
    </source>
</evidence>
<keyword evidence="5" id="KW-1185">Reference proteome</keyword>
<protein>
    <submittedName>
        <fullName evidence="4">Ribosomal protein S18 acetylase RimI-like enzyme</fullName>
    </submittedName>
</protein>
<dbReference type="OrthoDB" id="7205533at2"/>
<dbReference type="InterPro" id="IPR016181">
    <property type="entry name" value="Acyl_CoA_acyltransferase"/>
</dbReference>
<dbReference type="Proteomes" id="UP000252585">
    <property type="component" value="Unassembled WGS sequence"/>
</dbReference>
<comment type="caution">
    <text evidence="4">The sequence shown here is derived from an EMBL/GenBank/DDBJ whole genome shotgun (WGS) entry which is preliminary data.</text>
</comment>
<keyword evidence="1" id="KW-0808">Transferase</keyword>
<dbReference type="CDD" id="cd04301">
    <property type="entry name" value="NAT_SF"/>
    <property type="match status" value="1"/>
</dbReference>
<feature type="domain" description="N-acetyltransferase" evidence="3">
    <location>
        <begin position="3"/>
        <end position="172"/>
    </location>
</feature>
<evidence type="ECO:0000259" key="3">
    <source>
        <dbReference type="PROSITE" id="PS51186"/>
    </source>
</evidence>
<dbReference type="PANTHER" id="PTHR42919:SF8">
    <property type="entry name" value="N-ALPHA-ACETYLTRANSFERASE 50"/>
    <property type="match status" value="1"/>
</dbReference>
<dbReference type="EMBL" id="QPJJ01000004">
    <property type="protein sequence ID" value="RCW73256.1"/>
    <property type="molecule type" value="Genomic_DNA"/>
</dbReference>